<accession>A0ABR3XLQ1</accession>
<keyword evidence="2" id="KW-0808">Transferase</keyword>
<reference evidence="5 6" key="1">
    <citation type="journal article" date="2024" name="Commun. Biol.">
        <title>Comparative genomic analysis of thermophilic fungi reveals convergent evolutionary adaptations and gene losses.</title>
        <authorList>
            <person name="Steindorff A.S."/>
            <person name="Aguilar-Pontes M.V."/>
            <person name="Robinson A.J."/>
            <person name="Andreopoulos B."/>
            <person name="LaButti K."/>
            <person name="Kuo A."/>
            <person name="Mondo S."/>
            <person name="Riley R."/>
            <person name="Otillar R."/>
            <person name="Haridas S."/>
            <person name="Lipzen A."/>
            <person name="Grimwood J."/>
            <person name="Schmutz J."/>
            <person name="Clum A."/>
            <person name="Reid I.D."/>
            <person name="Moisan M.C."/>
            <person name="Butler G."/>
            <person name="Nguyen T.T.M."/>
            <person name="Dewar K."/>
            <person name="Conant G."/>
            <person name="Drula E."/>
            <person name="Henrissat B."/>
            <person name="Hansel C."/>
            <person name="Singer S."/>
            <person name="Hutchinson M.I."/>
            <person name="de Vries R.P."/>
            <person name="Natvig D.O."/>
            <person name="Powell A.J."/>
            <person name="Tsang A."/>
            <person name="Grigoriev I.V."/>
        </authorList>
    </citation>
    <scope>NUCLEOTIDE SEQUENCE [LARGE SCALE GENOMIC DNA]</scope>
    <source>
        <strain evidence="5 6">ATCC 24622</strain>
    </source>
</reference>
<protein>
    <recommendedName>
        <fullName evidence="4">Methyltransferase type 11 domain-containing protein</fullName>
    </recommendedName>
</protein>
<evidence type="ECO:0000313" key="5">
    <source>
        <dbReference type="EMBL" id="KAL1876916.1"/>
    </source>
</evidence>
<dbReference type="PANTHER" id="PTHR13069">
    <property type="entry name" value="ALKYLATED DNA REPAIR PROTEIN ALKB HOMOLOG 8"/>
    <property type="match status" value="1"/>
</dbReference>
<comment type="caution">
    <text evidence="5">The sequence shown here is derived from an EMBL/GenBank/DDBJ whole genome shotgun (WGS) entry which is preliminary data.</text>
</comment>
<dbReference type="Gene3D" id="3.40.50.150">
    <property type="entry name" value="Vaccinia Virus protein VP39"/>
    <property type="match status" value="1"/>
</dbReference>
<evidence type="ECO:0000313" key="6">
    <source>
        <dbReference type="Proteomes" id="UP001586593"/>
    </source>
</evidence>
<feature type="domain" description="Methyltransferase type 11" evidence="4">
    <location>
        <begin position="66"/>
        <end position="165"/>
    </location>
</feature>
<dbReference type="CDD" id="cd02440">
    <property type="entry name" value="AdoMet_MTases"/>
    <property type="match status" value="1"/>
</dbReference>
<proteinExistence type="predicted"/>
<evidence type="ECO:0000259" key="4">
    <source>
        <dbReference type="Pfam" id="PF08241"/>
    </source>
</evidence>
<dbReference type="SUPFAM" id="SSF53335">
    <property type="entry name" value="S-adenosyl-L-methionine-dependent methyltransferases"/>
    <property type="match status" value="1"/>
</dbReference>
<sequence>MPPGEGAEAVAGANTAQRDDAEAYESLHVHGVYEAIAPHFSATRHKPWPFVAEFLKAQPPGAIGFDVGCGNGKYLAVNRDTFLVGSDRSSALVALARQNGEQPSAQGERRPGHSSKQNSGAAYDVLVADGLSLPFRAGSADFVICVAVIHHLSTRERRQDGIRQLLQCVRQRHPAYPRERGGEVLVYVWALEQASSRRGWDEGGDQDLLVPWVMKNQQQKKRKNCKTSRQAEGMEQFEQVHVEGPCGVRLSDDTTPSVVEQPEERTFQRYYHLYRQGELEEDVQAAGGEILGSGYERDNWWVIAATPLPS</sequence>
<evidence type="ECO:0000256" key="1">
    <source>
        <dbReference type="ARBA" id="ARBA00022603"/>
    </source>
</evidence>
<organism evidence="5 6">
    <name type="scientific">Phialemonium thermophilum</name>
    <dbReference type="NCBI Taxonomy" id="223376"/>
    <lineage>
        <taxon>Eukaryota</taxon>
        <taxon>Fungi</taxon>
        <taxon>Dikarya</taxon>
        <taxon>Ascomycota</taxon>
        <taxon>Pezizomycotina</taxon>
        <taxon>Sordariomycetes</taxon>
        <taxon>Sordariomycetidae</taxon>
        <taxon>Cephalothecales</taxon>
        <taxon>Cephalothecaceae</taxon>
        <taxon>Phialemonium</taxon>
    </lineage>
</organism>
<dbReference type="Proteomes" id="UP001586593">
    <property type="component" value="Unassembled WGS sequence"/>
</dbReference>
<dbReference type="PANTHER" id="PTHR13069:SF21">
    <property type="entry name" value="ALKYLATED DNA REPAIR PROTEIN ALKB HOMOLOG 8"/>
    <property type="match status" value="1"/>
</dbReference>
<gene>
    <name evidence="5" type="ORF">VTK73DRAFT_8993</name>
</gene>
<dbReference type="Pfam" id="PF08241">
    <property type="entry name" value="Methyltransf_11"/>
    <property type="match status" value="1"/>
</dbReference>
<dbReference type="InterPro" id="IPR013216">
    <property type="entry name" value="Methyltransf_11"/>
</dbReference>
<dbReference type="EMBL" id="JAZHXJ010000070">
    <property type="protein sequence ID" value="KAL1876916.1"/>
    <property type="molecule type" value="Genomic_DNA"/>
</dbReference>
<keyword evidence="1" id="KW-0489">Methyltransferase</keyword>
<dbReference type="InterPro" id="IPR051422">
    <property type="entry name" value="AlkB_tRNA_MeTrf/Diox"/>
</dbReference>
<dbReference type="InterPro" id="IPR029063">
    <property type="entry name" value="SAM-dependent_MTases_sf"/>
</dbReference>
<evidence type="ECO:0000256" key="3">
    <source>
        <dbReference type="SAM" id="MobiDB-lite"/>
    </source>
</evidence>
<feature type="region of interest" description="Disordered" evidence="3">
    <location>
        <begin position="98"/>
        <end position="118"/>
    </location>
</feature>
<evidence type="ECO:0000256" key="2">
    <source>
        <dbReference type="ARBA" id="ARBA00022679"/>
    </source>
</evidence>
<name>A0ABR3XLQ1_9PEZI</name>
<keyword evidence="6" id="KW-1185">Reference proteome</keyword>